<dbReference type="Gene3D" id="3.90.1150.10">
    <property type="entry name" value="Aspartate Aminotransferase, domain 1"/>
    <property type="match status" value="1"/>
</dbReference>
<dbReference type="EMBL" id="LR824533">
    <property type="protein sequence ID" value="CAH1639997.1"/>
    <property type="molecule type" value="Genomic_DNA"/>
</dbReference>
<dbReference type="Gene3D" id="3.40.640.10">
    <property type="entry name" value="Type I PLP-dependent aspartate aminotransferase-like (Major domain)"/>
    <property type="match status" value="1"/>
</dbReference>
<dbReference type="InterPro" id="IPR015424">
    <property type="entry name" value="PyrdxlP-dep_Trfase"/>
</dbReference>
<evidence type="ECO:0000256" key="3">
    <source>
        <dbReference type="ARBA" id="ARBA00009077"/>
    </source>
</evidence>
<evidence type="ECO:0000256" key="9">
    <source>
        <dbReference type="RuleBase" id="RU362118"/>
    </source>
</evidence>
<dbReference type="PROSITE" id="PS00868">
    <property type="entry name" value="CYS_MET_METAB_PP"/>
    <property type="match status" value="1"/>
</dbReference>
<dbReference type="PANTHER" id="PTHR11808:SF15">
    <property type="entry name" value="CYSTATHIONINE GAMMA-LYASE"/>
    <property type="match status" value="1"/>
</dbReference>
<dbReference type="InterPro" id="IPR054542">
    <property type="entry name" value="Cys_met_metab_PP"/>
</dbReference>
<feature type="modified residue" description="N6-(pyridoxal phosphate)lysine" evidence="8">
    <location>
        <position position="219"/>
    </location>
</feature>
<dbReference type="GO" id="GO:0009086">
    <property type="term" value="P:methionine biosynthetic process"/>
    <property type="evidence" value="ECO:0007669"/>
    <property type="project" value="UniProtKB-ARBA"/>
</dbReference>
<keyword evidence="11" id="KW-1185">Reference proteome</keyword>
<evidence type="ECO:0000256" key="4">
    <source>
        <dbReference type="ARBA" id="ARBA00012085"/>
    </source>
</evidence>
<evidence type="ECO:0000256" key="7">
    <source>
        <dbReference type="ARBA" id="ARBA00029853"/>
    </source>
</evidence>
<dbReference type="InterPro" id="IPR015422">
    <property type="entry name" value="PyrdxlP-dep_Trfase_small"/>
</dbReference>
<evidence type="ECO:0000313" key="11">
    <source>
        <dbReference type="Proteomes" id="UP001153321"/>
    </source>
</evidence>
<dbReference type="PANTHER" id="PTHR11808">
    <property type="entry name" value="TRANS-SULFURATION ENZYME FAMILY MEMBER"/>
    <property type="match status" value="1"/>
</dbReference>
<keyword evidence="6" id="KW-0028">Amino-acid biosynthesis</keyword>
<keyword evidence="5 8" id="KW-0663">Pyridoxal phosphate</keyword>
<dbReference type="PIRSF" id="PIRSF001434">
    <property type="entry name" value="CGS"/>
    <property type="match status" value="1"/>
</dbReference>
<organism evidence="10 11">
    <name type="scientific">Spodoptera littoralis</name>
    <name type="common">Egyptian cotton leafworm</name>
    <dbReference type="NCBI Taxonomy" id="7109"/>
    <lineage>
        <taxon>Eukaryota</taxon>
        <taxon>Metazoa</taxon>
        <taxon>Ecdysozoa</taxon>
        <taxon>Arthropoda</taxon>
        <taxon>Hexapoda</taxon>
        <taxon>Insecta</taxon>
        <taxon>Pterygota</taxon>
        <taxon>Neoptera</taxon>
        <taxon>Endopterygota</taxon>
        <taxon>Lepidoptera</taxon>
        <taxon>Glossata</taxon>
        <taxon>Ditrysia</taxon>
        <taxon>Noctuoidea</taxon>
        <taxon>Noctuidae</taxon>
        <taxon>Amphipyrinae</taxon>
        <taxon>Spodoptera</taxon>
    </lineage>
</organism>
<name>A0A9P0N397_SPOLI</name>
<dbReference type="GO" id="GO:0005737">
    <property type="term" value="C:cytoplasm"/>
    <property type="evidence" value="ECO:0007669"/>
    <property type="project" value="TreeGrafter"/>
</dbReference>
<dbReference type="SUPFAM" id="SSF53383">
    <property type="entry name" value="PLP-dependent transferases"/>
    <property type="match status" value="1"/>
</dbReference>
<accession>A0A9P0N397</accession>
<dbReference type="FunFam" id="3.90.1150.10:FF:000033">
    <property type="entry name" value="Cystathionine gamma-synthase"/>
    <property type="match status" value="1"/>
</dbReference>
<comment type="pathway">
    <text evidence="2">Amino-acid biosynthesis; L-cysteine biosynthesis; L-cysteine from L-homocysteine and L-serine: step 2/2.</text>
</comment>
<dbReference type="Proteomes" id="UP001153321">
    <property type="component" value="Chromosome 2"/>
</dbReference>
<evidence type="ECO:0000256" key="2">
    <source>
        <dbReference type="ARBA" id="ARBA00005038"/>
    </source>
</evidence>
<evidence type="ECO:0000256" key="6">
    <source>
        <dbReference type="ARBA" id="ARBA00023192"/>
    </source>
</evidence>
<dbReference type="GO" id="GO:0019343">
    <property type="term" value="P:cysteine biosynthetic process via cystathionine"/>
    <property type="evidence" value="ECO:0007669"/>
    <property type="project" value="TreeGrafter"/>
</dbReference>
<dbReference type="CDD" id="cd00614">
    <property type="entry name" value="CGS_like"/>
    <property type="match status" value="1"/>
</dbReference>
<dbReference type="AlphaFoldDB" id="A0A9P0N397"/>
<dbReference type="GO" id="GO:0004123">
    <property type="term" value="F:cystathionine gamma-lyase activity"/>
    <property type="evidence" value="ECO:0007669"/>
    <property type="project" value="TreeGrafter"/>
</dbReference>
<comment type="cofactor">
    <cofactor evidence="1 9">
        <name>pyridoxal 5'-phosphate</name>
        <dbReference type="ChEBI" id="CHEBI:597326"/>
    </cofactor>
</comment>
<dbReference type="GO" id="GO:0019346">
    <property type="term" value="P:transsulfuration"/>
    <property type="evidence" value="ECO:0007669"/>
    <property type="project" value="InterPro"/>
</dbReference>
<proteinExistence type="inferred from homology"/>
<reference evidence="10" key="1">
    <citation type="submission" date="2022-02" db="EMBL/GenBank/DDBJ databases">
        <authorList>
            <person name="King R."/>
        </authorList>
    </citation>
    <scope>NUCLEOTIDE SEQUENCE</scope>
</reference>
<sequence length="408" mass="45194">MKKILFFSDNVQMADDQGPLKRKPGFATLSIHAGLNPDQWNGAIVPPIVLTAMYKQPSNGNLGYTYSRTANPMRDTLEQCLAALEGGKHAFTFASGHGVIMSVLALLSKGDHIVSMDNVYGGTGQVMRENLPRLGIDLTFTDVRNVRNLENAIQNNTKIVWLETPTNPNCRVIDIAATVQVVKKRNDNIIVVVTIPFLTCYLQRPLDFGADIVVYSLTKYVNGHSDVVMGAAVVNKQEIADNLRYVQESHGSVPSPFDCYLVNRSLKTLSLRMERHKATALLVAEWLEKHPNVIEVNHPGLKSHKGHEIFKRQTSGHSGIFSFKHSGGLEESRKLLTCFKVFLVAESLGGYESLVEIPAVMTHKTVPQLQKTKLGITDSMIRISIGLEDAEDLIADLENAFKKTFINK</sequence>
<dbReference type="EC" id="4.4.1.1" evidence="4"/>
<evidence type="ECO:0000256" key="5">
    <source>
        <dbReference type="ARBA" id="ARBA00022898"/>
    </source>
</evidence>
<gene>
    <name evidence="10" type="ORF">SPLIT_LOCUS5353</name>
</gene>
<protein>
    <recommendedName>
        <fullName evidence="4">cystathionine gamma-lyase</fullName>
        <ecNumber evidence="4">4.4.1.1</ecNumber>
    </recommendedName>
    <alternativeName>
        <fullName evidence="7">Gamma-cystathionase</fullName>
    </alternativeName>
</protein>
<dbReference type="FunFam" id="3.40.640.10:FF:000009">
    <property type="entry name" value="Cystathionine gamma-synthase homolog"/>
    <property type="match status" value="1"/>
</dbReference>
<comment type="similarity">
    <text evidence="3 9">Belongs to the trans-sulfuration enzymes family.</text>
</comment>
<evidence type="ECO:0000256" key="1">
    <source>
        <dbReference type="ARBA" id="ARBA00001933"/>
    </source>
</evidence>
<evidence type="ECO:0000313" key="10">
    <source>
        <dbReference type="EMBL" id="CAH1639997.1"/>
    </source>
</evidence>
<keyword evidence="6" id="KW-0198">Cysteine biosynthesis</keyword>
<dbReference type="GO" id="GO:0030170">
    <property type="term" value="F:pyridoxal phosphate binding"/>
    <property type="evidence" value="ECO:0007669"/>
    <property type="project" value="InterPro"/>
</dbReference>
<dbReference type="InterPro" id="IPR015421">
    <property type="entry name" value="PyrdxlP-dep_Trfase_major"/>
</dbReference>
<evidence type="ECO:0000256" key="8">
    <source>
        <dbReference type="PIRSR" id="PIRSR001434-2"/>
    </source>
</evidence>
<dbReference type="InterPro" id="IPR000277">
    <property type="entry name" value="Cys/Met-Metab_PyrdxlP-dep_enz"/>
</dbReference>
<dbReference type="Pfam" id="PF01053">
    <property type="entry name" value="Cys_Met_Meta_PP"/>
    <property type="match status" value="1"/>
</dbReference>